<accession>A0A2T1K3J7</accession>
<dbReference type="InterPro" id="IPR011527">
    <property type="entry name" value="ABC1_TM_dom"/>
</dbReference>
<comment type="subcellular location">
    <subcellularLocation>
        <location evidence="1">Cell membrane</location>
        <topology evidence="1">Multi-pass membrane protein</topology>
    </subcellularLocation>
</comment>
<dbReference type="Pfam" id="PF00005">
    <property type="entry name" value="ABC_tran"/>
    <property type="match status" value="1"/>
</dbReference>
<dbReference type="AlphaFoldDB" id="A0A2T1K3J7"/>
<dbReference type="InterPro" id="IPR010128">
    <property type="entry name" value="ATPase_T1SS_PrtD-like"/>
</dbReference>
<protein>
    <submittedName>
        <fullName evidence="12">Type I secretion system permease/ATPase</fullName>
    </submittedName>
</protein>
<dbReference type="InterPro" id="IPR027417">
    <property type="entry name" value="P-loop_NTPase"/>
</dbReference>
<evidence type="ECO:0000256" key="3">
    <source>
        <dbReference type="ARBA" id="ARBA00022475"/>
    </source>
</evidence>
<dbReference type="SUPFAM" id="SSF52540">
    <property type="entry name" value="P-loop containing nucleoside triphosphate hydrolases"/>
    <property type="match status" value="1"/>
</dbReference>
<dbReference type="Pfam" id="PF00664">
    <property type="entry name" value="ABC_membrane"/>
    <property type="match status" value="1"/>
</dbReference>
<evidence type="ECO:0000256" key="5">
    <source>
        <dbReference type="ARBA" id="ARBA00022741"/>
    </source>
</evidence>
<dbReference type="PROSITE" id="PS50893">
    <property type="entry name" value="ABC_TRANSPORTER_2"/>
    <property type="match status" value="1"/>
</dbReference>
<keyword evidence="13" id="KW-1185">Reference proteome</keyword>
<dbReference type="FunFam" id="3.40.50.300:FF:001444">
    <property type="entry name" value="ABC transporter ATP-binding protein"/>
    <property type="match status" value="1"/>
</dbReference>
<evidence type="ECO:0000313" key="12">
    <source>
        <dbReference type="EMBL" id="PSF04608.1"/>
    </source>
</evidence>
<dbReference type="EMBL" id="PXNP01000110">
    <property type="protein sequence ID" value="PSF04608.1"/>
    <property type="molecule type" value="Genomic_DNA"/>
</dbReference>
<evidence type="ECO:0000256" key="6">
    <source>
        <dbReference type="ARBA" id="ARBA00022840"/>
    </source>
</evidence>
<dbReference type="InterPro" id="IPR003593">
    <property type="entry name" value="AAA+_ATPase"/>
</dbReference>
<keyword evidence="5" id="KW-0547">Nucleotide-binding</keyword>
<keyword evidence="6" id="KW-0067">ATP-binding</keyword>
<dbReference type="NCBIfam" id="TIGR01842">
    <property type="entry name" value="type_I_sec_PrtD"/>
    <property type="match status" value="1"/>
</dbReference>
<evidence type="ECO:0000256" key="8">
    <source>
        <dbReference type="ARBA" id="ARBA00023136"/>
    </source>
</evidence>
<evidence type="ECO:0000256" key="9">
    <source>
        <dbReference type="SAM" id="Phobius"/>
    </source>
</evidence>
<dbReference type="RefSeq" id="WP_106765550.1">
    <property type="nucleotide sequence ID" value="NZ_PXNP01000110.1"/>
</dbReference>
<dbReference type="InterPro" id="IPR039421">
    <property type="entry name" value="Type_1_exporter"/>
</dbReference>
<dbReference type="PROSITE" id="PS50929">
    <property type="entry name" value="ABC_TM1F"/>
    <property type="match status" value="1"/>
</dbReference>
<dbReference type="InterPro" id="IPR036640">
    <property type="entry name" value="ABC1_TM_sf"/>
</dbReference>
<dbReference type="SUPFAM" id="SSF90123">
    <property type="entry name" value="ABC transporter transmembrane region"/>
    <property type="match status" value="1"/>
</dbReference>
<evidence type="ECO:0000256" key="7">
    <source>
        <dbReference type="ARBA" id="ARBA00022989"/>
    </source>
</evidence>
<evidence type="ECO:0000259" key="10">
    <source>
        <dbReference type="PROSITE" id="PS50893"/>
    </source>
</evidence>
<dbReference type="PROSITE" id="PS00211">
    <property type="entry name" value="ABC_TRANSPORTER_1"/>
    <property type="match status" value="1"/>
</dbReference>
<keyword evidence="7 9" id="KW-1133">Transmembrane helix</keyword>
<comment type="caution">
    <text evidence="12">The sequence shown here is derived from an EMBL/GenBank/DDBJ whole genome shotgun (WGS) entry which is preliminary data.</text>
</comment>
<name>A0A2T1K3J7_9GAMM</name>
<keyword evidence="3" id="KW-1003">Cell membrane</keyword>
<dbReference type="GO" id="GO:0140359">
    <property type="term" value="F:ABC-type transporter activity"/>
    <property type="evidence" value="ECO:0007669"/>
    <property type="project" value="InterPro"/>
</dbReference>
<feature type="domain" description="ABC transmembrane type-1" evidence="11">
    <location>
        <begin position="29"/>
        <end position="304"/>
    </location>
</feature>
<dbReference type="PANTHER" id="PTHR24221:SF248">
    <property type="entry name" value="ABC TRANSPORTER TRANSMEMBRANE REGION"/>
    <property type="match status" value="1"/>
</dbReference>
<proteinExistence type="predicted"/>
<dbReference type="PANTHER" id="PTHR24221">
    <property type="entry name" value="ATP-BINDING CASSETTE SUB-FAMILY B"/>
    <property type="match status" value="1"/>
</dbReference>
<gene>
    <name evidence="12" type="ORF">C7H09_18550</name>
</gene>
<dbReference type="GO" id="GO:0030256">
    <property type="term" value="C:type I protein secretion system complex"/>
    <property type="evidence" value="ECO:0007669"/>
    <property type="project" value="InterPro"/>
</dbReference>
<dbReference type="Gene3D" id="3.40.50.300">
    <property type="entry name" value="P-loop containing nucleotide triphosphate hydrolases"/>
    <property type="match status" value="1"/>
</dbReference>
<feature type="domain" description="ABC transporter" evidence="10">
    <location>
        <begin position="335"/>
        <end position="570"/>
    </location>
</feature>
<keyword evidence="4 9" id="KW-0812">Transmembrane</keyword>
<evidence type="ECO:0000313" key="13">
    <source>
        <dbReference type="Proteomes" id="UP000239866"/>
    </source>
</evidence>
<dbReference type="InterPro" id="IPR047957">
    <property type="entry name" value="ABC_AprD-like_6TM"/>
</dbReference>
<dbReference type="OrthoDB" id="9806127at2"/>
<dbReference type="SMART" id="SM00382">
    <property type="entry name" value="AAA"/>
    <property type="match status" value="1"/>
</dbReference>
<dbReference type="GO" id="GO:0030253">
    <property type="term" value="P:protein secretion by the type I secretion system"/>
    <property type="evidence" value="ECO:0007669"/>
    <property type="project" value="InterPro"/>
</dbReference>
<keyword evidence="8 9" id="KW-0472">Membrane</keyword>
<dbReference type="GO" id="GO:0016887">
    <property type="term" value="F:ATP hydrolysis activity"/>
    <property type="evidence" value="ECO:0007669"/>
    <property type="project" value="InterPro"/>
</dbReference>
<dbReference type="CDD" id="cd03246">
    <property type="entry name" value="ABCC_Protease_Secretion"/>
    <property type="match status" value="1"/>
</dbReference>
<dbReference type="GO" id="GO:0034040">
    <property type="term" value="F:ATPase-coupled lipid transmembrane transporter activity"/>
    <property type="evidence" value="ECO:0007669"/>
    <property type="project" value="TreeGrafter"/>
</dbReference>
<dbReference type="Proteomes" id="UP000239866">
    <property type="component" value="Unassembled WGS sequence"/>
</dbReference>
<dbReference type="GO" id="GO:0005886">
    <property type="term" value="C:plasma membrane"/>
    <property type="evidence" value="ECO:0007669"/>
    <property type="project" value="UniProtKB-SubCell"/>
</dbReference>
<feature type="transmembrane region" description="Helical" evidence="9">
    <location>
        <begin position="26"/>
        <end position="48"/>
    </location>
</feature>
<feature type="transmembrane region" description="Helical" evidence="9">
    <location>
        <begin position="149"/>
        <end position="177"/>
    </location>
</feature>
<dbReference type="GO" id="GO:0005524">
    <property type="term" value="F:ATP binding"/>
    <property type="evidence" value="ECO:0007669"/>
    <property type="project" value="UniProtKB-KW"/>
</dbReference>
<dbReference type="InterPro" id="IPR017871">
    <property type="entry name" value="ABC_transporter-like_CS"/>
</dbReference>
<evidence type="ECO:0000256" key="2">
    <source>
        <dbReference type="ARBA" id="ARBA00022448"/>
    </source>
</evidence>
<evidence type="ECO:0000259" key="11">
    <source>
        <dbReference type="PROSITE" id="PS50929"/>
    </source>
</evidence>
<organism evidence="12 13">
    <name type="scientific">Marinobacter fuscus</name>
    <dbReference type="NCBI Taxonomy" id="2109942"/>
    <lineage>
        <taxon>Bacteria</taxon>
        <taxon>Pseudomonadati</taxon>
        <taxon>Pseudomonadota</taxon>
        <taxon>Gammaproteobacteria</taxon>
        <taxon>Pseudomonadales</taxon>
        <taxon>Marinobacteraceae</taxon>
        <taxon>Marinobacter</taxon>
    </lineage>
</organism>
<dbReference type="CDD" id="cd18586">
    <property type="entry name" value="ABC_6TM_PrtD_like"/>
    <property type="match status" value="1"/>
</dbReference>
<evidence type="ECO:0000256" key="1">
    <source>
        <dbReference type="ARBA" id="ARBA00004651"/>
    </source>
</evidence>
<keyword evidence="2" id="KW-0813">Transport</keyword>
<dbReference type="FunFam" id="1.20.1560.10:FF:000109">
    <property type="entry name" value="Alkaline protease secretion ATP-binding protein aprD"/>
    <property type="match status" value="1"/>
</dbReference>
<reference evidence="12 13" key="1">
    <citation type="submission" date="2018-03" db="EMBL/GenBank/DDBJ databases">
        <title>Marinobacter brunus sp. nov., a marine bacterium of Gamma-proteobacteria isolated from the surface seawater of the South China Sea.</title>
        <authorList>
            <person name="Cheng H."/>
            <person name="Wu Y.-H."/>
            <person name="Xamxidin M."/>
            <person name="Xu X.-W."/>
        </authorList>
    </citation>
    <scope>NUCLEOTIDE SEQUENCE [LARGE SCALE GENOMIC DNA]</scope>
    <source>
        <strain evidence="12 13">NH169-3</strain>
    </source>
</reference>
<dbReference type="Gene3D" id="1.20.1560.10">
    <property type="entry name" value="ABC transporter type 1, transmembrane domain"/>
    <property type="match status" value="1"/>
</dbReference>
<evidence type="ECO:0000256" key="4">
    <source>
        <dbReference type="ARBA" id="ARBA00022692"/>
    </source>
</evidence>
<dbReference type="InterPro" id="IPR003439">
    <property type="entry name" value="ABC_transporter-like_ATP-bd"/>
</dbReference>
<sequence length="583" mass="62945">MFKKSEARQAALTELEESLKACKDGFISAGLFSFFLNLLMLVPAIYMLQVYDRALGSRSVETLVMLTIILVVLFVTMALLQMVRSAILVRIGNKIDQSMNQKIFSAMFRQAIDKPERQSAQPLNDLTSLRQFLTGQGPIAFFDGPWLPIYIAVMFVFHFWFGVATIVAALILVALAYANEKWTGKMLTTAGQANIQSTQYAGSCLRNAEVVHAMGMENNLRGRWLNRHMEFLSNQADASDRAGILSNTSKTLRMLFQSLMLGLGAYLAIEQEITPGMVIAGSILMGRALAPLDLLIASWKGFSGARSAYERLNKLFDDYRAERPGMPLPAPEGHLGVQSMVVVPPGSQSTALNGVGFVLAKGEMLAVVGPSAAGKSTLARAVLGIWPLANGTVRLDGADIHQWDKAQLGPYIGYLPQDIELFEGTISDNISRFGKPEPGKVVAAAKLAGVHELILGLPKGYDTPIAQVGGVLSGGQRQRIGLARAVYGNPSLIVLDEPNSNLDDQGEQALLVALQELRKQGTTVILISHRKPILRLVDKMLVLADGRAVAFGSRDDVMKGLQDGTIALGNKGSNRPAIQGGGA</sequence>
<feature type="transmembrane region" description="Helical" evidence="9">
    <location>
        <begin position="60"/>
        <end position="80"/>
    </location>
</feature>